<dbReference type="Gene3D" id="3.30.420.140">
    <property type="entry name" value="YqgF/RNase H-like domain"/>
    <property type="match status" value="1"/>
</dbReference>
<dbReference type="CDD" id="cd16964">
    <property type="entry name" value="YqgF"/>
    <property type="match status" value="1"/>
</dbReference>
<dbReference type="Pfam" id="PF03652">
    <property type="entry name" value="RuvX"/>
    <property type="match status" value="1"/>
</dbReference>
<dbReference type="InterPro" id="IPR005227">
    <property type="entry name" value="YqgF"/>
</dbReference>
<keyword evidence="3 5" id="KW-0540">Nuclease</keyword>
<proteinExistence type="inferred from homology"/>
<dbReference type="NCBIfam" id="TIGR00250">
    <property type="entry name" value="RNAse_H_YqgF"/>
    <property type="match status" value="1"/>
</dbReference>
<dbReference type="InterPro" id="IPR037027">
    <property type="entry name" value="YqgF/RNaseH-like_dom_sf"/>
</dbReference>
<dbReference type="GO" id="GO:0000967">
    <property type="term" value="P:rRNA 5'-end processing"/>
    <property type="evidence" value="ECO:0007669"/>
    <property type="project" value="UniProtKB-UniRule"/>
</dbReference>
<dbReference type="GO" id="GO:0016788">
    <property type="term" value="F:hydrolase activity, acting on ester bonds"/>
    <property type="evidence" value="ECO:0007669"/>
    <property type="project" value="UniProtKB-UniRule"/>
</dbReference>
<evidence type="ECO:0000256" key="5">
    <source>
        <dbReference type="HAMAP-Rule" id="MF_00651"/>
    </source>
</evidence>
<dbReference type="HAMAP" id="MF_00651">
    <property type="entry name" value="Nuclease_YqgF"/>
    <property type="match status" value="1"/>
</dbReference>
<feature type="domain" description="YqgF/RNase H-like" evidence="6">
    <location>
        <begin position="1"/>
        <end position="101"/>
    </location>
</feature>
<dbReference type="EC" id="3.1.-.-" evidence="5"/>
<dbReference type="SMART" id="SM00732">
    <property type="entry name" value="YqgFc"/>
    <property type="match status" value="1"/>
</dbReference>
<gene>
    <name evidence="7" type="ORF">B2M26_01510</name>
</gene>
<evidence type="ECO:0000256" key="2">
    <source>
        <dbReference type="ARBA" id="ARBA00022517"/>
    </source>
</evidence>
<protein>
    <recommendedName>
        <fullName evidence="5">Putative pre-16S rRNA nuclease</fullName>
        <ecNumber evidence="5">3.1.-.-</ecNumber>
    </recommendedName>
</protein>
<evidence type="ECO:0000313" key="8">
    <source>
        <dbReference type="Proteomes" id="UP000190229"/>
    </source>
</evidence>
<dbReference type="PANTHER" id="PTHR33317">
    <property type="entry name" value="POLYNUCLEOTIDYL TRANSFERASE, RIBONUCLEASE H-LIKE SUPERFAMILY PROTEIN"/>
    <property type="match status" value="1"/>
</dbReference>
<dbReference type="GO" id="GO:0004518">
    <property type="term" value="F:nuclease activity"/>
    <property type="evidence" value="ECO:0007669"/>
    <property type="project" value="UniProtKB-KW"/>
</dbReference>
<comment type="similarity">
    <text evidence="5">Belongs to the YqgF HJR family.</text>
</comment>
<organism evidence="7 8">
    <name type="scientific">Ferroacidibacillus organovorans</name>
    <dbReference type="NCBI Taxonomy" id="1765683"/>
    <lineage>
        <taxon>Bacteria</taxon>
        <taxon>Bacillati</taxon>
        <taxon>Bacillota</taxon>
        <taxon>Bacilli</taxon>
        <taxon>Bacillales</taxon>
        <taxon>Alicyclobacillaceae</taxon>
        <taxon>Ferroacidibacillus</taxon>
    </lineage>
</organism>
<dbReference type="InterPro" id="IPR012337">
    <property type="entry name" value="RNaseH-like_sf"/>
</dbReference>
<evidence type="ECO:0000256" key="3">
    <source>
        <dbReference type="ARBA" id="ARBA00022722"/>
    </source>
</evidence>
<comment type="caution">
    <text evidence="7">The sequence shown here is derived from an EMBL/GenBank/DDBJ whole genome shotgun (WGS) entry which is preliminary data.</text>
</comment>
<dbReference type="EMBL" id="MWPS01000003">
    <property type="protein sequence ID" value="OPG17436.1"/>
    <property type="molecule type" value="Genomic_DNA"/>
</dbReference>
<evidence type="ECO:0000256" key="1">
    <source>
        <dbReference type="ARBA" id="ARBA00022490"/>
    </source>
</evidence>
<reference evidence="7 8" key="1">
    <citation type="submission" date="2017-02" db="EMBL/GenBank/DDBJ databases">
        <title>Draft genome of Acidibacillus ferrooxidans Huett2.</title>
        <authorList>
            <person name="Schopf S."/>
        </authorList>
    </citation>
    <scope>NUCLEOTIDE SEQUENCE [LARGE SCALE GENOMIC DNA]</scope>
    <source>
        <strain evidence="7 8">Huett2</strain>
    </source>
</reference>
<dbReference type="AlphaFoldDB" id="A0A1V4EWX3"/>
<comment type="function">
    <text evidence="5">Could be a nuclease involved in processing of the 5'-end of pre-16S rRNA.</text>
</comment>
<dbReference type="GO" id="GO:0005829">
    <property type="term" value="C:cytosol"/>
    <property type="evidence" value="ECO:0007669"/>
    <property type="project" value="TreeGrafter"/>
</dbReference>
<name>A0A1V4EWX3_9BACL</name>
<keyword evidence="2 5" id="KW-0690">Ribosome biogenesis</keyword>
<dbReference type="PANTHER" id="PTHR33317:SF4">
    <property type="entry name" value="POLYNUCLEOTIDYL TRANSFERASE, RIBONUCLEASE H-LIKE SUPERFAMILY PROTEIN"/>
    <property type="match status" value="1"/>
</dbReference>
<keyword evidence="4 5" id="KW-0378">Hydrolase</keyword>
<keyword evidence="1 5" id="KW-0963">Cytoplasm</keyword>
<evidence type="ECO:0000256" key="4">
    <source>
        <dbReference type="ARBA" id="ARBA00022801"/>
    </source>
</evidence>
<dbReference type="SUPFAM" id="SSF53098">
    <property type="entry name" value="Ribonuclease H-like"/>
    <property type="match status" value="1"/>
</dbReference>
<evidence type="ECO:0000259" key="6">
    <source>
        <dbReference type="SMART" id="SM00732"/>
    </source>
</evidence>
<dbReference type="Proteomes" id="UP000190229">
    <property type="component" value="Unassembled WGS sequence"/>
</dbReference>
<keyword evidence="8" id="KW-1185">Reference proteome</keyword>
<comment type="subcellular location">
    <subcellularLocation>
        <location evidence="5">Cytoplasm</location>
    </subcellularLocation>
</comment>
<sequence>MRVMGIDYGDVRIGIAMSDALQVTAQSLEVIDCRRVKDPVARIAELVALHDVERMVLGFPRNMNGTIGARAEKTQAFRDRLQEVIAVPMEWMDERLSTVSAQRLLIEGNVRRENRRGVIDKVAATLILQTYLDRVRRDAP</sequence>
<dbReference type="InterPro" id="IPR006641">
    <property type="entry name" value="YqgF/RNaseH-like_dom"/>
</dbReference>
<evidence type="ECO:0000313" key="7">
    <source>
        <dbReference type="EMBL" id="OPG17436.1"/>
    </source>
</evidence>
<accession>A0A1V4EWX3</accession>